<comment type="pathway">
    <text evidence="2 14">Porphyrin-containing compound metabolism; heme O biosynthesis; heme O from protoheme: step 1/1.</text>
</comment>
<dbReference type="HAMAP" id="MF_00154">
    <property type="entry name" value="CyoE_CtaB"/>
    <property type="match status" value="1"/>
</dbReference>
<feature type="transmembrane region" description="Helical" evidence="14">
    <location>
        <begin position="151"/>
        <end position="169"/>
    </location>
</feature>
<keyword evidence="7 14" id="KW-1133">Transmembrane helix</keyword>
<organism evidence="15 16">
    <name type="scientific">Thermosynechococcus sichuanensis E542</name>
    <dbReference type="NCBI Taxonomy" id="2016101"/>
    <lineage>
        <taxon>Bacteria</taxon>
        <taxon>Bacillati</taxon>
        <taxon>Cyanobacteriota</taxon>
        <taxon>Cyanophyceae</taxon>
        <taxon>Acaryochloridales</taxon>
        <taxon>Thermosynechococcaceae</taxon>
        <taxon>Thermosynechococcus</taxon>
        <taxon>Thermosynechococcus sichuanensis</taxon>
    </lineage>
</organism>
<evidence type="ECO:0000256" key="9">
    <source>
        <dbReference type="ARBA" id="ARBA00023136"/>
    </source>
</evidence>
<evidence type="ECO:0000256" key="6">
    <source>
        <dbReference type="ARBA" id="ARBA00022692"/>
    </source>
</evidence>
<dbReference type="EMBL" id="CP032152">
    <property type="protein sequence ID" value="AXY68711.1"/>
    <property type="molecule type" value="Genomic_DNA"/>
</dbReference>
<dbReference type="PANTHER" id="PTHR43448">
    <property type="entry name" value="PROTOHEME IX FARNESYLTRANSFERASE, MITOCHONDRIAL"/>
    <property type="match status" value="1"/>
</dbReference>
<feature type="transmembrane region" description="Helical" evidence="14">
    <location>
        <begin position="122"/>
        <end position="139"/>
    </location>
</feature>
<evidence type="ECO:0000256" key="3">
    <source>
        <dbReference type="ARBA" id="ARBA00012292"/>
    </source>
</evidence>
<keyword evidence="9 14" id="KW-0472">Membrane</keyword>
<gene>
    <name evidence="14" type="primary">ctaB</name>
    <name evidence="15" type="ORF">D3A95_06055</name>
</gene>
<evidence type="ECO:0000256" key="11">
    <source>
        <dbReference type="ARBA" id="ARBA00040810"/>
    </source>
</evidence>
<dbReference type="UniPathway" id="UPA00834">
    <property type="reaction ID" value="UER00712"/>
</dbReference>
<dbReference type="PANTHER" id="PTHR43448:SF7">
    <property type="entry name" value="4-HYDROXYBENZOATE SOLANESYLTRANSFERASE"/>
    <property type="match status" value="1"/>
</dbReference>
<dbReference type="NCBIfam" id="TIGR01473">
    <property type="entry name" value="cyoE_ctaB"/>
    <property type="match status" value="1"/>
</dbReference>
<dbReference type="EC" id="2.5.1.141" evidence="3 14"/>
<feature type="transmembrane region" description="Helical" evidence="14">
    <location>
        <begin position="246"/>
        <end position="265"/>
    </location>
</feature>
<dbReference type="AlphaFoldDB" id="A0A3B7MH32"/>
<dbReference type="GO" id="GO:0008495">
    <property type="term" value="F:protoheme IX farnesyltransferase activity"/>
    <property type="evidence" value="ECO:0007669"/>
    <property type="project" value="UniProtKB-UniRule"/>
</dbReference>
<dbReference type="KEGG" id="tsq:D3A95_06055"/>
<feature type="transmembrane region" description="Helical" evidence="14">
    <location>
        <begin position="29"/>
        <end position="47"/>
    </location>
</feature>
<dbReference type="InterPro" id="IPR006369">
    <property type="entry name" value="Protohaem_IX_farnesylTrfase"/>
</dbReference>
<evidence type="ECO:0000256" key="8">
    <source>
        <dbReference type="ARBA" id="ARBA00023133"/>
    </source>
</evidence>
<keyword evidence="8 14" id="KW-0350">Heme biosynthesis</keyword>
<evidence type="ECO:0000313" key="16">
    <source>
        <dbReference type="Proteomes" id="UP000261812"/>
    </source>
</evidence>
<keyword evidence="4 14" id="KW-1003">Cell membrane</keyword>
<dbReference type="Gene3D" id="1.10.357.140">
    <property type="entry name" value="UbiA prenyltransferase"/>
    <property type="match status" value="1"/>
</dbReference>
<accession>A0A3B7MH32</accession>
<keyword evidence="16" id="KW-1185">Reference proteome</keyword>
<dbReference type="InterPro" id="IPR044878">
    <property type="entry name" value="UbiA_sf"/>
</dbReference>
<dbReference type="GO" id="GO:0048034">
    <property type="term" value="P:heme O biosynthetic process"/>
    <property type="evidence" value="ECO:0007669"/>
    <property type="project" value="UniProtKB-UniRule"/>
</dbReference>
<sequence length="317" mass="34328">MTFLARLSSSTGDLSTKLGDYVQLTKPRLILLFLITTAAAMEVASQGQVAPQLLLITLLSGACAAAAANTINCLYDRDIDAIMERTRHRPLPAGRVAPWEALFLAVLLATTAFSLLAVFANLLSACLAMAGIAVYVGVYTHWLKRSSPQNIVIGGAAGAIPPLVGWAAVTGELSWAAWVLFAIIFIWTPPHFWPLAMLIQEDYARVRVPMLPVVNGDRVTAQQIFLYTLALVPTSLLLIYPCGAVGWGYGGVAIALGSWFVYRAWQLTQAPEDKEQARSLFKFSILYMMLLCAAMVGDRMLLPQLPESLDALACLLG</sequence>
<dbReference type="RefSeq" id="WP_181496722.1">
    <property type="nucleotide sequence ID" value="NZ_CP032152.1"/>
</dbReference>
<comment type="catalytic activity">
    <reaction evidence="13 14">
        <text>heme b + (2E,6E)-farnesyl diphosphate + H2O = Fe(II)-heme o + diphosphate</text>
        <dbReference type="Rhea" id="RHEA:28070"/>
        <dbReference type="ChEBI" id="CHEBI:15377"/>
        <dbReference type="ChEBI" id="CHEBI:33019"/>
        <dbReference type="ChEBI" id="CHEBI:60344"/>
        <dbReference type="ChEBI" id="CHEBI:60530"/>
        <dbReference type="ChEBI" id="CHEBI:175763"/>
        <dbReference type="EC" id="2.5.1.141"/>
    </reaction>
</comment>
<dbReference type="InterPro" id="IPR000537">
    <property type="entry name" value="UbiA_prenyltransferase"/>
</dbReference>
<evidence type="ECO:0000256" key="1">
    <source>
        <dbReference type="ARBA" id="ARBA00004651"/>
    </source>
</evidence>
<dbReference type="CDD" id="cd13957">
    <property type="entry name" value="PT_UbiA_Cox10"/>
    <property type="match status" value="1"/>
</dbReference>
<feature type="transmembrane region" description="Helical" evidence="14">
    <location>
        <begin position="285"/>
        <end position="302"/>
    </location>
</feature>
<evidence type="ECO:0000256" key="10">
    <source>
        <dbReference type="ARBA" id="ARBA00030253"/>
    </source>
</evidence>
<evidence type="ECO:0000256" key="4">
    <source>
        <dbReference type="ARBA" id="ARBA00022475"/>
    </source>
</evidence>
<feature type="transmembrane region" description="Helical" evidence="14">
    <location>
        <begin position="175"/>
        <end position="199"/>
    </location>
</feature>
<dbReference type="InterPro" id="IPR030470">
    <property type="entry name" value="UbiA_prenylTrfase_CS"/>
</dbReference>
<feature type="transmembrane region" description="Helical" evidence="14">
    <location>
        <begin position="53"/>
        <end position="75"/>
    </location>
</feature>
<comment type="miscellaneous">
    <text evidence="14">Carbon 2 of the heme B porphyrin ring is defined according to the Fischer nomenclature.</text>
</comment>
<evidence type="ECO:0000313" key="15">
    <source>
        <dbReference type="EMBL" id="AXY68711.1"/>
    </source>
</evidence>
<evidence type="ECO:0000256" key="12">
    <source>
        <dbReference type="ARBA" id="ARBA00042475"/>
    </source>
</evidence>
<comment type="function">
    <text evidence="14">Converts heme B (protoheme IX) to heme O by substitution of the vinyl group on carbon 2 of heme B porphyrin ring with a hydroxyethyl farnesyl side group.</text>
</comment>
<dbReference type="Proteomes" id="UP000261812">
    <property type="component" value="Chromosome"/>
</dbReference>
<evidence type="ECO:0000256" key="5">
    <source>
        <dbReference type="ARBA" id="ARBA00022679"/>
    </source>
</evidence>
<keyword evidence="6 14" id="KW-0812">Transmembrane</keyword>
<feature type="transmembrane region" description="Helical" evidence="14">
    <location>
        <begin position="219"/>
        <end position="240"/>
    </location>
</feature>
<protein>
    <recommendedName>
        <fullName evidence="11 14">Protoheme IX farnesyltransferase</fullName>
        <ecNumber evidence="3 14">2.5.1.141</ecNumber>
    </recommendedName>
    <alternativeName>
        <fullName evidence="12 14">Heme B farnesyltransferase</fullName>
    </alternativeName>
    <alternativeName>
        <fullName evidence="10 14">Heme O synthase</fullName>
    </alternativeName>
</protein>
<evidence type="ECO:0000256" key="13">
    <source>
        <dbReference type="ARBA" id="ARBA00047690"/>
    </source>
</evidence>
<evidence type="ECO:0000256" key="14">
    <source>
        <dbReference type="HAMAP-Rule" id="MF_00154"/>
    </source>
</evidence>
<keyword evidence="5 14" id="KW-0808">Transferase</keyword>
<comment type="similarity">
    <text evidence="14">Belongs to the UbiA prenyltransferase family. Protoheme IX farnesyltransferase subfamily.</text>
</comment>
<feature type="transmembrane region" description="Helical" evidence="14">
    <location>
        <begin position="96"/>
        <end position="116"/>
    </location>
</feature>
<comment type="subcellular location">
    <subcellularLocation>
        <location evidence="1 14">Cell membrane</location>
        <topology evidence="1 14">Multi-pass membrane protein</topology>
    </subcellularLocation>
</comment>
<dbReference type="Pfam" id="PF01040">
    <property type="entry name" value="UbiA"/>
    <property type="match status" value="1"/>
</dbReference>
<evidence type="ECO:0000256" key="7">
    <source>
        <dbReference type="ARBA" id="ARBA00022989"/>
    </source>
</evidence>
<evidence type="ECO:0000256" key="2">
    <source>
        <dbReference type="ARBA" id="ARBA00004919"/>
    </source>
</evidence>
<name>A0A3B7MH32_9CYAN</name>
<dbReference type="FunFam" id="1.10.357.140:FF:000001">
    <property type="entry name" value="Protoheme IX farnesyltransferase"/>
    <property type="match status" value="1"/>
</dbReference>
<dbReference type="PROSITE" id="PS00943">
    <property type="entry name" value="UBIA"/>
    <property type="match status" value="1"/>
</dbReference>
<proteinExistence type="inferred from homology"/>
<dbReference type="NCBIfam" id="NF003349">
    <property type="entry name" value="PRK04375.1-2"/>
    <property type="match status" value="1"/>
</dbReference>
<dbReference type="GO" id="GO:0005886">
    <property type="term" value="C:plasma membrane"/>
    <property type="evidence" value="ECO:0007669"/>
    <property type="project" value="UniProtKB-SubCell"/>
</dbReference>
<reference evidence="16" key="1">
    <citation type="submission" date="2018-09" db="EMBL/GenBank/DDBJ databases">
        <title>Complete genome sequence of thermophilic cyanobacteria strain Thermosynechococcus elongatus PKUAC-SCTE542.</title>
        <authorList>
            <person name="Liang Y."/>
            <person name="Tang J."/>
            <person name="Daroch M."/>
        </authorList>
    </citation>
    <scope>NUCLEOTIDE SEQUENCE [LARGE SCALE GENOMIC DNA]</scope>
    <source>
        <strain evidence="16">E542</strain>
    </source>
</reference>